<name>A0AAU8KDZ3_9ACTN</name>
<protein>
    <recommendedName>
        <fullName evidence="2">SMI1/KNR4 family protein</fullName>
    </recommendedName>
</protein>
<organism evidence="1">
    <name type="scientific">Streptomyces sp. JL1001</name>
    <dbReference type="NCBI Taxonomy" id="3078227"/>
    <lineage>
        <taxon>Bacteria</taxon>
        <taxon>Bacillati</taxon>
        <taxon>Actinomycetota</taxon>
        <taxon>Actinomycetes</taxon>
        <taxon>Kitasatosporales</taxon>
        <taxon>Streptomycetaceae</taxon>
        <taxon>Streptomyces</taxon>
    </lineage>
</organism>
<evidence type="ECO:0000313" key="1">
    <source>
        <dbReference type="EMBL" id="XCN13850.1"/>
    </source>
</evidence>
<gene>
    <name evidence="1" type="ORF">R1Y80_09380</name>
</gene>
<dbReference type="AlphaFoldDB" id="A0AAU8KDZ3"/>
<accession>A0AAU8KDZ3</accession>
<dbReference type="RefSeq" id="WP_354596775.1">
    <property type="nucleotide sequence ID" value="NZ_CP136798.1"/>
</dbReference>
<sequence>MKLADSEVPASAPSTIEAIRMVAGFDVKPTLTIDAGPPDALEQLDLQWHEKAWPMLAGPGAGTFLILPPGGGGAAVGWVPVEDIALPGLPSRIAAVTGTAEFVALSADGTRLCAVTEEEYEYWIIVRSLG</sequence>
<reference evidence="1" key="1">
    <citation type="submission" date="2023-10" db="EMBL/GenBank/DDBJ databases">
        <title>Complete genome sequence of Streptomyces sp. JL1001.</title>
        <authorList>
            <person name="Jiang L."/>
        </authorList>
    </citation>
    <scope>NUCLEOTIDE SEQUENCE</scope>
    <source>
        <strain evidence="1">JL1001</strain>
    </source>
</reference>
<evidence type="ECO:0008006" key="2">
    <source>
        <dbReference type="Google" id="ProtNLM"/>
    </source>
</evidence>
<proteinExistence type="predicted"/>
<dbReference type="EMBL" id="CP136798">
    <property type="protein sequence ID" value="XCN13850.1"/>
    <property type="molecule type" value="Genomic_DNA"/>
</dbReference>